<dbReference type="InParanoid" id="A0A0C2T8V8"/>
<protein>
    <submittedName>
        <fullName evidence="1">Uncharacterized protein</fullName>
    </submittedName>
</protein>
<reference evidence="1 2" key="1">
    <citation type="submission" date="2014-04" db="EMBL/GenBank/DDBJ databases">
        <title>Evolutionary Origins and Diversification of the Mycorrhizal Mutualists.</title>
        <authorList>
            <consortium name="DOE Joint Genome Institute"/>
            <consortium name="Mycorrhizal Genomics Consortium"/>
            <person name="Kohler A."/>
            <person name="Kuo A."/>
            <person name="Nagy L.G."/>
            <person name="Floudas D."/>
            <person name="Copeland A."/>
            <person name="Barry K.W."/>
            <person name="Cichocki N."/>
            <person name="Veneault-Fourrey C."/>
            <person name="LaButti K."/>
            <person name="Lindquist E.A."/>
            <person name="Lipzen A."/>
            <person name="Lundell T."/>
            <person name="Morin E."/>
            <person name="Murat C."/>
            <person name="Riley R."/>
            <person name="Ohm R."/>
            <person name="Sun H."/>
            <person name="Tunlid A."/>
            <person name="Henrissat B."/>
            <person name="Grigoriev I.V."/>
            <person name="Hibbett D.S."/>
            <person name="Martin F."/>
        </authorList>
    </citation>
    <scope>NUCLEOTIDE SEQUENCE [LARGE SCALE GENOMIC DNA]</scope>
    <source>
        <strain evidence="1 2">Koide BX008</strain>
    </source>
</reference>
<organism evidence="1 2">
    <name type="scientific">Amanita muscaria (strain Koide BX008)</name>
    <dbReference type="NCBI Taxonomy" id="946122"/>
    <lineage>
        <taxon>Eukaryota</taxon>
        <taxon>Fungi</taxon>
        <taxon>Dikarya</taxon>
        <taxon>Basidiomycota</taxon>
        <taxon>Agaricomycotina</taxon>
        <taxon>Agaricomycetes</taxon>
        <taxon>Agaricomycetidae</taxon>
        <taxon>Agaricales</taxon>
        <taxon>Pluteineae</taxon>
        <taxon>Amanitaceae</taxon>
        <taxon>Amanita</taxon>
    </lineage>
</organism>
<gene>
    <name evidence="1" type="ORF">M378DRAFT_25272</name>
</gene>
<dbReference type="Proteomes" id="UP000054549">
    <property type="component" value="Unassembled WGS sequence"/>
</dbReference>
<accession>A0A0C2T8V8</accession>
<keyword evidence="2" id="KW-1185">Reference proteome</keyword>
<dbReference type="AlphaFoldDB" id="A0A0C2T8V8"/>
<sequence length="250" mass="26088">MALTTNEITCCGVSAALSVGATTTVNPAVNWEANLEAKEVNLVLEAKEAVLVHLNSMSEADTGGVFAVVALVGVDSVVEAKGMELAFKCETFGFAAVSGIKGYEGYFESGKDSTNPWKTNDITVWEVDAIAKADLMVVEASVVRAKMEVNVNLTKPVEASMADAKSEVVSALAKADVVEASVVRAKMEVNVNLAKPVEASVADARSDVVDAKSDVVDAKSEVVSAFANAMVKAETVVDLQQPKQALGTTT</sequence>
<dbReference type="EMBL" id="KN818263">
    <property type="protein sequence ID" value="KIL63064.1"/>
    <property type="molecule type" value="Genomic_DNA"/>
</dbReference>
<dbReference type="HOGENOM" id="CLU_1111141_0_0_1"/>
<evidence type="ECO:0000313" key="1">
    <source>
        <dbReference type="EMBL" id="KIL63064.1"/>
    </source>
</evidence>
<evidence type="ECO:0000313" key="2">
    <source>
        <dbReference type="Proteomes" id="UP000054549"/>
    </source>
</evidence>
<name>A0A0C2T8V8_AMAMK</name>
<proteinExistence type="predicted"/>